<dbReference type="Proteomes" id="UP000008493">
    <property type="component" value="Unassembled WGS sequence"/>
</dbReference>
<dbReference type="GO" id="GO:0003824">
    <property type="term" value="F:catalytic activity"/>
    <property type="evidence" value="ECO:0007669"/>
    <property type="project" value="InterPro"/>
</dbReference>
<dbReference type="GeneID" id="18827833"/>
<dbReference type="InterPro" id="IPR005135">
    <property type="entry name" value="Endo/exonuclease/phosphatase"/>
</dbReference>
<protein>
    <recommendedName>
        <fullName evidence="1">Endonuclease/exonuclease/phosphatase domain-containing protein</fullName>
    </recommendedName>
</protein>
<gene>
    <name evidence="2" type="ORF">AGABI1DRAFT_133062</name>
</gene>
<dbReference type="RefSeq" id="XP_007334755.1">
    <property type="nucleotide sequence ID" value="XM_007334693.1"/>
</dbReference>
<reference evidence="3" key="1">
    <citation type="journal article" date="2012" name="Proc. Natl. Acad. Sci. U.S.A.">
        <title>Genome sequence of the button mushroom Agaricus bisporus reveals mechanisms governing adaptation to a humic-rich ecological niche.</title>
        <authorList>
            <person name="Morin E."/>
            <person name="Kohler A."/>
            <person name="Baker A.R."/>
            <person name="Foulongne-Oriol M."/>
            <person name="Lombard V."/>
            <person name="Nagy L.G."/>
            <person name="Ohm R.A."/>
            <person name="Patyshakuliyeva A."/>
            <person name="Brun A."/>
            <person name="Aerts A.L."/>
            <person name="Bailey A.M."/>
            <person name="Billette C."/>
            <person name="Coutinho P.M."/>
            <person name="Deakin G."/>
            <person name="Doddapaneni H."/>
            <person name="Floudas D."/>
            <person name="Grimwood J."/>
            <person name="Hilden K."/>
            <person name="Kuees U."/>
            <person name="LaButti K.M."/>
            <person name="Lapidus A."/>
            <person name="Lindquist E.A."/>
            <person name="Lucas S.M."/>
            <person name="Murat C."/>
            <person name="Riley R.W."/>
            <person name="Salamov A.A."/>
            <person name="Schmutz J."/>
            <person name="Subramanian V."/>
            <person name="Woesten H.A.B."/>
            <person name="Xu J."/>
            <person name="Eastwood D.C."/>
            <person name="Foster G.D."/>
            <person name="Sonnenberg A.S."/>
            <person name="Cullen D."/>
            <person name="de Vries R.P."/>
            <person name="Lundell T."/>
            <person name="Hibbett D.S."/>
            <person name="Henrissat B."/>
            <person name="Burton K.S."/>
            <person name="Kerrigan R.W."/>
            <person name="Challen M.P."/>
            <person name="Grigoriev I.V."/>
            <person name="Martin F."/>
        </authorList>
    </citation>
    <scope>NUCLEOTIDE SEQUENCE [LARGE SCALE GENOMIC DNA]</scope>
    <source>
        <strain evidence="3">JB137-S8 / ATCC MYA-4627 / FGSC 10392</strain>
    </source>
</reference>
<accession>K5WVP6</accession>
<dbReference type="eggNOG" id="ENOG502SD12">
    <property type="taxonomic scope" value="Eukaryota"/>
</dbReference>
<sequence length="424" mass="49002">MNGTPEDNNITISRSKPSASRSLQNLTILSFNARKNWETTSIVLDKCAGYVDIIMFQEPGWKGVRRQPSTKNKEGDVACGPPLHNSWRPFTEAFDNRDEERAARRVLTYINRRLDVFKPQLRSDIIKHRDASLVTLHFPQPRRGIPHEFNILNVYNDGETHAAVHELRRISETLPRISLCAGDFNIQDRTWDEGAVNQIRPSSPFMRLQELFTDLEIQYVHPVNRGTPTRIPDDENSRASVIDLVAASAALINQEGFHYKIKVDDRERWGSDHRPLQIEVPISGSEPEMRCKRKIEAWSEEEVTHSFLISYHHLPLWDFGVDVRLSWNIHCFLGITLDISRPLHCFQVWLITAIARTPPAHPARRHRRVHAAKTSIKSFGSPKQKRKNFIETGLEEHRERERTLFERADLEIVPTSQESEKVLE</sequence>
<evidence type="ECO:0000313" key="3">
    <source>
        <dbReference type="Proteomes" id="UP000008493"/>
    </source>
</evidence>
<dbReference type="OrthoDB" id="412006at2759"/>
<name>K5WVP6_AGABU</name>
<feature type="domain" description="Endonuclease/exonuclease/phosphatase" evidence="1">
    <location>
        <begin position="150"/>
        <end position="275"/>
    </location>
</feature>
<dbReference type="Gene3D" id="3.60.10.10">
    <property type="entry name" value="Endonuclease/exonuclease/phosphatase"/>
    <property type="match status" value="1"/>
</dbReference>
<dbReference type="SUPFAM" id="SSF56219">
    <property type="entry name" value="DNase I-like"/>
    <property type="match status" value="1"/>
</dbReference>
<dbReference type="HOGENOM" id="CLU_647166_0_0_1"/>
<dbReference type="InterPro" id="IPR036691">
    <property type="entry name" value="Endo/exonu/phosph_ase_sf"/>
</dbReference>
<keyword evidence="3" id="KW-1185">Reference proteome</keyword>
<dbReference type="EMBL" id="JH971435">
    <property type="protein sequence ID" value="EKM74607.1"/>
    <property type="molecule type" value="Genomic_DNA"/>
</dbReference>
<proteinExistence type="predicted"/>
<organism evidence="2 3">
    <name type="scientific">Agaricus bisporus var. burnettii (strain JB137-S8 / ATCC MYA-4627 / FGSC 10392)</name>
    <name type="common">White button mushroom</name>
    <dbReference type="NCBI Taxonomy" id="597362"/>
    <lineage>
        <taxon>Eukaryota</taxon>
        <taxon>Fungi</taxon>
        <taxon>Dikarya</taxon>
        <taxon>Basidiomycota</taxon>
        <taxon>Agaricomycotina</taxon>
        <taxon>Agaricomycetes</taxon>
        <taxon>Agaricomycetidae</taxon>
        <taxon>Agaricales</taxon>
        <taxon>Agaricineae</taxon>
        <taxon>Agaricaceae</taxon>
        <taxon>Agaricus</taxon>
    </lineage>
</organism>
<dbReference type="AlphaFoldDB" id="K5WVP6"/>
<evidence type="ECO:0000259" key="1">
    <source>
        <dbReference type="Pfam" id="PF14529"/>
    </source>
</evidence>
<evidence type="ECO:0000313" key="2">
    <source>
        <dbReference type="EMBL" id="EKM74607.1"/>
    </source>
</evidence>
<dbReference type="InParanoid" id="K5WVP6"/>
<dbReference type="Pfam" id="PF14529">
    <property type="entry name" value="Exo_endo_phos_2"/>
    <property type="match status" value="1"/>
</dbReference>
<dbReference type="KEGG" id="abp:AGABI1DRAFT133062"/>